<reference evidence="1 2" key="1">
    <citation type="submission" date="2021-06" db="EMBL/GenBank/DDBJ databases">
        <title>Caerostris extrusa draft genome.</title>
        <authorList>
            <person name="Kono N."/>
            <person name="Arakawa K."/>
        </authorList>
    </citation>
    <scope>NUCLEOTIDE SEQUENCE [LARGE SCALE GENOMIC DNA]</scope>
</reference>
<dbReference type="AlphaFoldDB" id="A0AAV4YAX1"/>
<sequence length="80" mass="9260">MQNVRYSVQVFSQKQNSSTGSKNTLMQIHSCRDRTISPAHSSLALEMKTQIQNLDHQIETYETWKQKFGEIPHHLEETAS</sequence>
<keyword evidence="2" id="KW-1185">Reference proteome</keyword>
<organism evidence="1 2">
    <name type="scientific">Caerostris extrusa</name>
    <name type="common">Bark spider</name>
    <name type="synonym">Caerostris bankana</name>
    <dbReference type="NCBI Taxonomy" id="172846"/>
    <lineage>
        <taxon>Eukaryota</taxon>
        <taxon>Metazoa</taxon>
        <taxon>Ecdysozoa</taxon>
        <taxon>Arthropoda</taxon>
        <taxon>Chelicerata</taxon>
        <taxon>Arachnida</taxon>
        <taxon>Araneae</taxon>
        <taxon>Araneomorphae</taxon>
        <taxon>Entelegynae</taxon>
        <taxon>Araneoidea</taxon>
        <taxon>Araneidae</taxon>
        <taxon>Caerostris</taxon>
    </lineage>
</organism>
<dbReference type="Proteomes" id="UP001054945">
    <property type="component" value="Unassembled WGS sequence"/>
</dbReference>
<dbReference type="EMBL" id="BPLR01019118">
    <property type="protein sequence ID" value="GIZ04636.1"/>
    <property type="molecule type" value="Genomic_DNA"/>
</dbReference>
<evidence type="ECO:0000313" key="1">
    <source>
        <dbReference type="EMBL" id="GIZ04636.1"/>
    </source>
</evidence>
<name>A0AAV4YAX1_CAEEX</name>
<gene>
    <name evidence="1" type="ORF">CEXT_164831</name>
</gene>
<evidence type="ECO:0000313" key="2">
    <source>
        <dbReference type="Proteomes" id="UP001054945"/>
    </source>
</evidence>
<proteinExistence type="predicted"/>
<protein>
    <submittedName>
        <fullName evidence="1">Uncharacterized protein</fullName>
    </submittedName>
</protein>
<accession>A0AAV4YAX1</accession>
<comment type="caution">
    <text evidence="1">The sequence shown here is derived from an EMBL/GenBank/DDBJ whole genome shotgun (WGS) entry which is preliminary data.</text>
</comment>